<protein>
    <submittedName>
        <fullName evidence="1">DUF3330 domain-containing protein</fullName>
    </submittedName>
</protein>
<gene>
    <name evidence="1" type="ORF">ACERLL_14390</name>
</gene>
<reference evidence="1 2" key="1">
    <citation type="submission" date="2024-08" db="EMBL/GenBank/DDBJ databases">
        <title>Whole-genome sequencing of halo(alkali)philic microorganisms from hypersaline lakes.</title>
        <authorList>
            <person name="Sorokin D.Y."/>
            <person name="Merkel A.Y."/>
            <person name="Messina E."/>
            <person name="Yakimov M."/>
        </authorList>
    </citation>
    <scope>NUCLEOTIDE SEQUENCE [LARGE SCALE GENOMIC DNA]</scope>
    <source>
        <strain evidence="1 2">Cl-TMA</strain>
    </source>
</reference>
<keyword evidence="2" id="KW-1185">Reference proteome</keyword>
<dbReference type="InterPro" id="IPR021767">
    <property type="entry name" value="TnpM"/>
</dbReference>
<dbReference type="RefSeq" id="WP_373656799.1">
    <property type="nucleotide sequence ID" value="NZ_JBGUAW010000010.1"/>
</dbReference>
<accession>A0ABV4TXF0</accession>
<dbReference type="Proteomes" id="UP001575181">
    <property type="component" value="Unassembled WGS sequence"/>
</dbReference>
<dbReference type="EMBL" id="JBGUAW010000010">
    <property type="protein sequence ID" value="MFA9462010.1"/>
    <property type="molecule type" value="Genomic_DNA"/>
</dbReference>
<dbReference type="Pfam" id="PF11809">
    <property type="entry name" value="DUF3330"/>
    <property type="match status" value="1"/>
</dbReference>
<comment type="caution">
    <text evidence="1">The sequence shown here is derived from an EMBL/GenBank/DDBJ whole genome shotgun (WGS) entry which is preliminary data.</text>
</comment>
<evidence type="ECO:0000313" key="1">
    <source>
        <dbReference type="EMBL" id="MFA9462010.1"/>
    </source>
</evidence>
<evidence type="ECO:0000313" key="2">
    <source>
        <dbReference type="Proteomes" id="UP001575181"/>
    </source>
</evidence>
<organism evidence="1 2">
    <name type="scientific">Thiohalorhabdus methylotrophus</name>
    <dbReference type="NCBI Taxonomy" id="3242694"/>
    <lineage>
        <taxon>Bacteria</taxon>
        <taxon>Pseudomonadati</taxon>
        <taxon>Pseudomonadota</taxon>
        <taxon>Gammaproteobacteria</taxon>
        <taxon>Thiohalorhabdales</taxon>
        <taxon>Thiohalorhabdaceae</taxon>
        <taxon>Thiohalorhabdus</taxon>
    </lineage>
</organism>
<name>A0ABV4TXF0_9GAMM</name>
<proteinExistence type="predicted"/>
<sequence>MNDPGKPGQHQRVSCEVCLAEIPRNEAKSLESQEYVLYFCGLGCYDQWVAEAEPRRGDAGDEG</sequence>